<evidence type="ECO:0000256" key="2">
    <source>
        <dbReference type="ARBA" id="ARBA00022692"/>
    </source>
</evidence>
<organism evidence="12 13">
    <name type="scientific">Linderina pennispora</name>
    <dbReference type="NCBI Taxonomy" id="61395"/>
    <lineage>
        <taxon>Eukaryota</taxon>
        <taxon>Fungi</taxon>
        <taxon>Fungi incertae sedis</taxon>
        <taxon>Zoopagomycota</taxon>
        <taxon>Kickxellomycotina</taxon>
        <taxon>Kickxellomycetes</taxon>
        <taxon>Kickxellales</taxon>
        <taxon>Kickxellaceae</taxon>
        <taxon>Linderina</taxon>
    </lineage>
</organism>
<comment type="caution">
    <text evidence="12">The sequence shown here is derived from an EMBL/GenBank/DDBJ whole genome shotgun (WGS) entry which is preliminary data.</text>
</comment>
<keyword evidence="6 9" id="KW-1133">Transmembrane helix</keyword>
<dbReference type="CDD" id="cd18596">
    <property type="entry name" value="ABC_6TM_VMR1_D1_like"/>
    <property type="match status" value="1"/>
</dbReference>
<keyword evidence="1" id="KW-0813">Transport</keyword>
<evidence type="ECO:0000256" key="6">
    <source>
        <dbReference type="ARBA" id="ARBA00022989"/>
    </source>
</evidence>
<dbReference type="PROSITE" id="PS50893">
    <property type="entry name" value="ABC_TRANSPORTER_2"/>
    <property type="match status" value="1"/>
</dbReference>
<feature type="transmembrane region" description="Helical" evidence="9">
    <location>
        <begin position="71"/>
        <end position="89"/>
    </location>
</feature>
<feature type="region of interest" description="Disordered" evidence="8">
    <location>
        <begin position="843"/>
        <end position="889"/>
    </location>
</feature>
<keyword evidence="13" id="KW-1185">Reference proteome</keyword>
<reference evidence="12 13" key="1">
    <citation type="submission" date="2016-07" db="EMBL/GenBank/DDBJ databases">
        <title>Pervasive Adenine N6-methylation of Active Genes in Fungi.</title>
        <authorList>
            <consortium name="DOE Joint Genome Institute"/>
            <person name="Mondo S.J."/>
            <person name="Dannebaum R.O."/>
            <person name="Kuo R.C."/>
            <person name="Labutti K."/>
            <person name="Haridas S."/>
            <person name="Kuo A."/>
            <person name="Salamov A."/>
            <person name="Ahrendt S.R."/>
            <person name="Lipzen A."/>
            <person name="Sullivan W."/>
            <person name="Andreopoulos W.B."/>
            <person name="Clum A."/>
            <person name="Lindquist E."/>
            <person name="Daum C."/>
            <person name="Ramamoorthy G.K."/>
            <person name="Gryganskyi A."/>
            <person name="Culley D."/>
            <person name="Magnuson J.K."/>
            <person name="James T.Y."/>
            <person name="O'Malley M.A."/>
            <person name="Stajich J.E."/>
            <person name="Spatafora J.W."/>
            <person name="Visel A."/>
            <person name="Grigoriev I.V."/>
        </authorList>
    </citation>
    <scope>NUCLEOTIDE SEQUENCE [LARGE SCALE GENOMIC DNA]</scope>
    <source>
        <strain evidence="12 13">ATCC 12442</strain>
    </source>
</reference>
<feature type="domain" description="ABC transporter" evidence="10">
    <location>
        <begin position="600"/>
        <end position="842"/>
    </location>
</feature>
<dbReference type="GO" id="GO:0005524">
    <property type="term" value="F:ATP binding"/>
    <property type="evidence" value="ECO:0007669"/>
    <property type="project" value="UniProtKB-KW"/>
</dbReference>
<dbReference type="PANTHER" id="PTHR24223">
    <property type="entry name" value="ATP-BINDING CASSETTE SUB-FAMILY C"/>
    <property type="match status" value="1"/>
</dbReference>
<feature type="domain" description="ABC transmembrane type-1" evidence="11">
    <location>
        <begin position="213"/>
        <end position="516"/>
    </location>
</feature>
<evidence type="ECO:0000313" key="12">
    <source>
        <dbReference type="EMBL" id="ORX68091.1"/>
    </source>
</evidence>
<dbReference type="Gene3D" id="3.40.50.300">
    <property type="entry name" value="P-loop containing nucleotide triphosphate hydrolases"/>
    <property type="match status" value="1"/>
</dbReference>
<protein>
    <recommendedName>
        <fullName evidence="14">P-loop containing nucleoside triphosphate hydrolase protein</fullName>
    </recommendedName>
</protein>
<keyword evidence="7 9" id="KW-0472">Membrane</keyword>
<dbReference type="OrthoDB" id="6500128at2759"/>
<dbReference type="RefSeq" id="XP_040741905.1">
    <property type="nucleotide sequence ID" value="XM_040890845.1"/>
</dbReference>
<dbReference type="InterPro" id="IPR011527">
    <property type="entry name" value="ABC1_TM_dom"/>
</dbReference>
<keyword evidence="3" id="KW-0677">Repeat</keyword>
<name>A0A1Y1W3I6_9FUNG</name>
<evidence type="ECO:0000256" key="7">
    <source>
        <dbReference type="ARBA" id="ARBA00023136"/>
    </source>
</evidence>
<sequence>MLAIAVASVFYYTAFMRAADRISYRGLFPPFLTGAIGILLALDLLEVYFSFFTPENSDTPFWFGASQRSRYLLLITVTNAVLFFLHGAAQHRAIFLRPHQPCTDETEDYVDAESDRDFVETPLAQTRGKNGSPSLVDTPEYSGSWFDTFTFSWVNDIFYKGSRRQLDYADLYKLDTSDMAIPNWSRYAKHRKPGRSLLLSLILTFAPQLLAQLLLSVAVAVLNYSGPFFLQRILQSIEIIGNTAVGGTPAKSIRSAYLDAFGLFVFTLLNMQLVDQAMWIGRHMDFRMKGLLAGELSTKTLNRRAKGSLEGVTGDDDEDSSDNGLESAQEATNGKIMNLLTTDLNRVTKIVAYLDDLYTLPLSAVIGVIYMFKLLGWSSLIGFSIVIPYYPLTRKLFRYLSDLEEKTSELSDERVEAITELLQGIKAVKLYGWESQFLKKIDAHHEKQLGSMWRWLLGWAYASIVTSLSPMIVMVLILASYTGIFGHQINAEIAFTTISVFQLLRISLEHFPDFLSWVISGYVSLKRIDSYLAMPQAQDLEERICRVDGSSDVLGFVKASLVWDTHGKDSSTNSADDTGYMAKVDENTPLISDASTRSDASLDSQQEQPDKVAFRLKDIDIRFPANGLSVIAGPNGQWQVIDCSGLFSCQLSMPIQSIASNQGYQDVIELSCEQMAIRDIAYVAQEAWLRNATIRENILFGEPYDQQRYEEVLRVCALKPDLRILTAGDQTEIGERGVTLSGGQKQRVALARAVYSDRKILLIDDCLSAVDAHTAKHILMECLLNKSSLMHGRTRVLVTHHVSMCLPYAQYIAVMREGEIALKGNPQELQALGRFSATLAELDTKEDTNSDDGSKGKEVDDIEDDGNAERAKAVNDPTSEDEYNSKRLDKLVVDGGLGDRYQPGKP</sequence>
<dbReference type="PROSITE" id="PS00211">
    <property type="entry name" value="ABC_TRANSPORTER_1"/>
    <property type="match status" value="1"/>
</dbReference>
<dbReference type="GO" id="GO:0016887">
    <property type="term" value="F:ATP hydrolysis activity"/>
    <property type="evidence" value="ECO:0007669"/>
    <property type="project" value="InterPro"/>
</dbReference>
<evidence type="ECO:0000256" key="3">
    <source>
        <dbReference type="ARBA" id="ARBA00022737"/>
    </source>
</evidence>
<keyword evidence="2 9" id="KW-0812">Transmembrane</keyword>
<evidence type="ECO:0000256" key="4">
    <source>
        <dbReference type="ARBA" id="ARBA00022741"/>
    </source>
</evidence>
<dbReference type="Proteomes" id="UP000193922">
    <property type="component" value="Unassembled WGS sequence"/>
</dbReference>
<feature type="region of interest" description="Disordered" evidence="8">
    <location>
        <begin position="307"/>
        <end position="327"/>
    </location>
</feature>
<evidence type="ECO:0000259" key="10">
    <source>
        <dbReference type="PROSITE" id="PS50893"/>
    </source>
</evidence>
<feature type="transmembrane region" description="Helical" evidence="9">
    <location>
        <begin position="196"/>
        <end position="222"/>
    </location>
</feature>
<gene>
    <name evidence="12" type="ORF">DL89DRAFT_301528</name>
</gene>
<keyword evidence="5" id="KW-0067">ATP-binding</keyword>
<dbReference type="InterPro" id="IPR017871">
    <property type="entry name" value="ABC_transporter-like_CS"/>
</dbReference>
<evidence type="ECO:0000256" key="9">
    <source>
        <dbReference type="SAM" id="Phobius"/>
    </source>
</evidence>
<proteinExistence type="predicted"/>
<dbReference type="PROSITE" id="PS50929">
    <property type="entry name" value="ABC_TM1F"/>
    <property type="match status" value="1"/>
</dbReference>
<feature type="compositionally biased region" description="Basic and acidic residues" evidence="8">
    <location>
        <begin position="843"/>
        <end position="859"/>
    </location>
</feature>
<accession>A0A1Y1W3I6</accession>
<dbReference type="GeneID" id="63807493"/>
<dbReference type="GO" id="GO:0016020">
    <property type="term" value="C:membrane"/>
    <property type="evidence" value="ECO:0007669"/>
    <property type="project" value="InterPro"/>
</dbReference>
<evidence type="ECO:0000256" key="5">
    <source>
        <dbReference type="ARBA" id="ARBA00022840"/>
    </source>
</evidence>
<dbReference type="EMBL" id="MCFD01000010">
    <property type="protein sequence ID" value="ORX68091.1"/>
    <property type="molecule type" value="Genomic_DNA"/>
</dbReference>
<dbReference type="SUPFAM" id="SSF90123">
    <property type="entry name" value="ABC transporter transmembrane region"/>
    <property type="match status" value="1"/>
</dbReference>
<dbReference type="Pfam" id="PF00005">
    <property type="entry name" value="ABC_tran"/>
    <property type="match status" value="1"/>
</dbReference>
<dbReference type="InterPro" id="IPR027417">
    <property type="entry name" value="P-loop_NTPase"/>
</dbReference>
<feature type="transmembrane region" description="Helical" evidence="9">
    <location>
        <begin position="27"/>
        <end position="51"/>
    </location>
</feature>
<dbReference type="InterPro" id="IPR050173">
    <property type="entry name" value="ABC_transporter_C-like"/>
</dbReference>
<evidence type="ECO:0000256" key="1">
    <source>
        <dbReference type="ARBA" id="ARBA00022448"/>
    </source>
</evidence>
<evidence type="ECO:0000313" key="13">
    <source>
        <dbReference type="Proteomes" id="UP000193922"/>
    </source>
</evidence>
<dbReference type="GO" id="GO:0140359">
    <property type="term" value="F:ABC-type transporter activity"/>
    <property type="evidence" value="ECO:0007669"/>
    <property type="project" value="InterPro"/>
</dbReference>
<dbReference type="Pfam" id="PF00664">
    <property type="entry name" value="ABC_membrane"/>
    <property type="match status" value="1"/>
</dbReference>
<dbReference type="InterPro" id="IPR003439">
    <property type="entry name" value="ABC_transporter-like_ATP-bd"/>
</dbReference>
<dbReference type="InterPro" id="IPR036640">
    <property type="entry name" value="ABC1_TM_sf"/>
</dbReference>
<dbReference type="SUPFAM" id="SSF52540">
    <property type="entry name" value="P-loop containing nucleoside triphosphate hydrolases"/>
    <property type="match status" value="1"/>
</dbReference>
<dbReference type="Gene3D" id="1.20.1560.10">
    <property type="entry name" value="ABC transporter type 1, transmembrane domain"/>
    <property type="match status" value="1"/>
</dbReference>
<evidence type="ECO:0000256" key="8">
    <source>
        <dbReference type="SAM" id="MobiDB-lite"/>
    </source>
</evidence>
<dbReference type="CDD" id="cd03250">
    <property type="entry name" value="ABCC_MRP_domain1"/>
    <property type="match status" value="1"/>
</dbReference>
<feature type="transmembrane region" description="Helical" evidence="9">
    <location>
        <begin position="456"/>
        <end position="481"/>
    </location>
</feature>
<keyword evidence="4" id="KW-0547">Nucleotide-binding</keyword>
<feature type="transmembrane region" description="Helical" evidence="9">
    <location>
        <begin position="375"/>
        <end position="392"/>
    </location>
</feature>
<dbReference type="PANTHER" id="PTHR24223:SF353">
    <property type="entry name" value="ABC TRANSPORTER ATP-BINDING PROTEIN_PERMEASE VMR1-RELATED"/>
    <property type="match status" value="1"/>
</dbReference>
<dbReference type="STRING" id="61395.A0A1Y1W3I6"/>
<evidence type="ECO:0000259" key="11">
    <source>
        <dbReference type="PROSITE" id="PS50929"/>
    </source>
</evidence>
<dbReference type="AlphaFoldDB" id="A0A1Y1W3I6"/>
<evidence type="ECO:0008006" key="14">
    <source>
        <dbReference type="Google" id="ProtNLM"/>
    </source>
</evidence>